<proteinExistence type="predicted"/>
<comment type="caution">
    <text evidence="1">The sequence shown here is derived from an EMBL/GenBank/DDBJ whole genome shotgun (WGS) entry which is preliminary data.</text>
</comment>
<reference evidence="1 2" key="1">
    <citation type="journal article" date="2024" name="Int. J. Mol. Sci.">
        <title>Exploration of Alicyclobacillus spp. Genome in Search of Antibiotic Resistance.</title>
        <authorList>
            <person name="Bucka-Kolendo J."/>
            <person name="Kiousi D.E."/>
            <person name="Dekowska A."/>
            <person name="Mikolajczuk-Szczyrba A."/>
            <person name="Karadedos D.M."/>
            <person name="Michael P."/>
            <person name="Galanis A."/>
            <person name="Sokolowska B."/>
        </authorList>
    </citation>
    <scope>NUCLEOTIDE SEQUENCE [LARGE SCALE GENOMIC DNA]</scope>
    <source>
        <strain evidence="1 2">KKP 3000</strain>
    </source>
</reference>
<dbReference type="EMBL" id="JBDXSU010000005">
    <property type="protein sequence ID" value="MFB5190291.1"/>
    <property type="molecule type" value="Genomic_DNA"/>
</dbReference>
<keyword evidence="2" id="KW-1185">Reference proteome</keyword>
<protein>
    <submittedName>
        <fullName evidence="1">Uncharacterized protein</fullName>
    </submittedName>
</protein>
<accession>A0ABV5AE08</accession>
<gene>
    <name evidence="1" type="ORF">KKP3000_003736</name>
</gene>
<evidence type="ECO:0000313" key="1">
    <source>
        <dbReference type="EMBL" id="MFB5190291.1"/>
    </source>
</evidence>
<organism evidence="1 2">
    <name type="scientific">Alicyclobacillus fastidiosus</name>
    <dbReference type="NCBI Taxonomy" id="392011"/>
    <lineage>
        <taxon>Bacteria</taxon>
        <taxon>Bacillati</taxon>
        <taxon>Bacillota</taxon>
        <taxon>Bacilli</taxon>
        <taxon>Bacillales</taxon>
        <taxon>Alicyclobacillaceae</taxon>
        <taxon>Alicyclobacillus</taxon>
    </lineage>
</organism>
<sequence>MCQIEEEKRREVHWELQDKLVRLVEDVVDTVATFDGRIGYAQMADGCFEVSFRQLDAKSRLTICAQATKTGGVSVVAAADGSAFGEGDLVYEGQFDAKVVRYRVSTWLALWYREMVIHPSMPE</sequence>
<dbReference type="RefSeq" id="WP_275473655.1">
    <property type="nucleotide sequence ID" value="NZ_CP162940.1"/>
</dbReference>
<dbReference type="Proteomes" id="UP001579974">
    <property type="component" value="Unassembled WGS sequence"/>
</dbReference>
<evidence type="ECO:0000313" key="2">
    <source>
        <dbReference type="Proteomes" id="UP001579974"/>
    </source>
</evidence>
<name>A0ABV5AE08_9BACL</name>